<evidence type="ECO:0000313" key="3">
    <source>
        <dbReference type="EMBL" id="CAA2100876.1"/>
    </source>
</evidence>
<dbReference type="PANTHER" id="PTHR38340">
    <property type="entry name" value="S-LAYER PROTEIN"/>
    <property type="match status" value="1"/>
</dbReference>
<dbReference type="InterPro" id="IPR001343">
    <property type="entry name" value="Hemolysn_Ca-bd"/>
</dbReference>
<keyword evidence="2" id="KW-0964">Secreted</keyword>
<dbReference type="GO" id="GO:0005509">
    <property type="term" value="F:calcium ion binding"/>
    <property type="evidence" value="ECO:0007669"/>
    <property type="project" value="InterPro"/>
</dbReference>
<dbReference type="GO" id="GO:0005576">
    <property type="term" value="C:extracellular region"/>
    <property type="evidence" value="ECO:0007669"/>
    <property type="project" value="UniProtKB-SubCell"/>
</dbReference>
<dbReference type="AlphaFoldDB" id="A0A679IV80"/>
<dbReference type="PRINTS" id="PR00313">
    <property type="entry name" value="CABNDNGRPT"/>
</dbReference>
<dbReference type="InterPro" id="IPR018511">
    <property type="entry name" value="Hemolysin-typ_Ca-bd_CS"/>
</dbReference>
<dbReference type="SUPFAM" id="SSF51120">
    <property type="entry name" value="beta-Roll"/>
    <property type="match status" value="3"/>
</dbReference>
<accession>A0A679IV80</accession>
<protein>
    <submittedName>
        <fullName evidence="3">Bifunctional hemolysin/adenylate cyclase</fullName>
    </submittedName>
</protein>
<dbReference type="InterPro" id="IPR050557">
    <property type="entry name" value="RTX_toxin/Mannuronan_C5-epim"/>
</dbReference>
<gene>
    <name evidence="3" type="primary">cya_6</name>
    <name evidence="3" type="ORF">MBUL_00892</name>
</gene>
<reference evidence="3" key="1">
    <citation type="submission" date="2019-12" db="EMBL/GenBank/DDBJ databases">
        <authorList>
            <person name="Cremers G."/>
        </authorList>
    </citation>
    <scope>NUCLEOTIDE SEQUENCE</scope>
    <source>
        <strain evidence="3">Mbul1</strain>
    </source>
</reference>
<dbReference type="EMBL" id="LR743504">
    <property type="protein sequence ID" value="CAA2100876.1"/>
    <property type="molecule type" value="Genomic_DNA"/>
</dbReference>
<proteinExistence type="predicted"/>
<dbReference type="PROSITE" id="PS00330">
    <property type="entry name" value="HEMOLYSIN_CALCIUM"/>
    <property type="match status" value="3"/>
</dbReference>
<name>A0A679IV80_9HYPH</name>
<dbReference type="Gene3D" id="2.150.10.10">
    <property type="entry name" value="Serralysin-like metalloprotease, C-terminal"/>
    <property type="match status" value="4"/>
</dbReference>
<evidence type="ECO:0000256" key="1">
    <source>
        <dbReference type="ARBA" id="ARBA00004613"/>
    </source>
</evidence>
<sequence length="475" mass="49198">MAIIYYTQNGSFDSESFSTAYSSPFNPAMRVLDFGPGSLIEGFENYGSQFVYLVSGPDVAPEYQGFQLATDQAGLYVDFRDFDYVTRVTGGNFGDYVFTGDGNDVLNGGGGDDFLIGGGGNDVLEGGRGSNSFDGGTGTNTLSYEHFDAPSLGGTLGVTINMESGSASDGESFFVQDTFSNIANVRGSQYGDVIYGDAQNNVIEGGADVDSLTGGDGIDTLSFEHSSAGVIVDLQEGTGSDGDAEGDTYGLFENILGSTTDDVLYGDGGANTLNGNGGNDELYGRDGNDRLVISGSPVKVDGGEETDLLFILRDSTVELTNESFSLDASIEKVYVRDGAYLSMSGVEVGTKLYSQSQTGGNATIIGTNGADRIVAGKGNDGITGGKGGDSLFGGAGADTFIFAAGDGRDVIRKFDAINDTIDLSSLGGDTDGLDVRSFHGGDSTLITLAHEFGPTDKIILLDVAFGSLTEGSFIL</sequence>
<comment type="subcellular location">
    <subcellularLocation>
        <location evidence="1">Secreted</location>
    </subcellularLocation>
</comment>
<dbReference type="Pfam" id="PF00353">
    <property type="entry name" value="HemolysinCabind"/>
    <property type="match status" value="4"/>
</dbReference>
<dbReference type="InterPro" id="IPR011049">
    <property type="entry name" value="Serralysin-like_metalloprot_C"/>
</dbReference>
<organism evidence="3">
    <name type="scientific">Methylobacterium bullatum</name>
    <dbReference type="NCBI Taxonomy" id="570505"/>
    <lineage>
        <taxon>Bacteria</taxon>
        <taxon>Pseudomonadati</taxon>
        <taxon>Pseudomonadota</taxon>
        <taxon>Alphaproteobacteria</taxon>
        <taxon>Hyphomicrobiales</taxon>
        <taxon>Methylobacteriaceae</taxon>
        <taxon>Methylobacterium</taxon>
    </lineage>
</organism>
<evidence type="ECO:0000256" key="2">
    <source>
        <dbReference type="ARBA" id="ARBA00022525"/>
    </source>
</evidence>
<dbReference type="PANTHER" id="PTHR38340:SF1">
    <property type="entry name" value="S-LAYER PROTEIN"/>
    <property type="match status" value="1"/>
</dbReference>